<keyword evidence="4" id="KW-0788">Thiol protease</keyword>
<dbReference type="CDD" id="cd02248">
    <property type="entry name" value="Peptidase_C1A"/>
    <property type="match status" value="1"/>
</dbReference>
<dbReference type="InterPro" id="IPR013128">
    <property type="entry name" value="Peptidase_C1A"/>
</dbReference>
<dbReference type="SMART" id="SM00848">
    <property type="entry name" value="Inhibitor_I29"/>
    <property type="match status" value="1"/>
</dbReference>
<dbReference type="InterPro" id="IPR025660">
    <property type="entry name" value="Pept_his_AS"/>
</dbReference>
<dbReference type="Gene3D" id="3.90.70.10">
    <property type="entry name" value="Cysteine proteinases"/>
    <property type="match status" value="1"/>
</dbReference>
<feature type="domain" description="Peptidase C1A papain C-terminal" evidence="8">
    <location>
        <begin position="325"/>
        <end position="539"/>
    </location>
</feature>
<keyword evidence="3" id="KW-0378">Hydrolase</keyword>
<evidence type="ECO:0000259" key="8">
    <source>
        <dbReference type="SMART" id="SM00645"/>
    </source>
</evidence>
<keyword evidence="11" id="KW-1185">Reference proteome</keyword>
<dbReference type="EMBL" id="JBEUOH010000023">
    <property type="protein sequence ID" value="KAL0861393.1"/>
    <property type="molecule type" value="Genomic_DNA"/>
</dbReference>
<dbReference type="SMART" id="SM00645">
    <property type="entry name" value="Pept_C1"/>
    <property type="match status" value="1"/>
</dbReference>
<feature type="domain" description="Cathepsin propeptide inhibitor" evidence="9">
    <location>
        <begin position="237"/>
        <end position="292"/>
    </location>
</feature>
<proteinExistence type="inferred from homology"/>
<sequence>MVSSTVVLAFVLFASSSAYVLLENDNPDESIIWPAEFYFKAEEIDLVNSYVETIEVWYSAEINRSRIDYYGGTNKIFYVGETDEDEGISYTLYPMTTEEVVNEEVCVKTTLDGEQPDFLPDIKNYEYSHEEYQDEKLVRVWTKETEYYDELKQATLYVYRTEQDFDLPLKEVIKSSNIDQGVVTTHKIKSFKQFSFTVNVEDITFENDIDCKGQPGDFRSLMAHLHPHNPAHVDKAFHSYKKHHSKMYKKTEHELRKAIFHRNWRRVHAHNHKNLSYKMELNAFSDRTEDELKALRGARPSPPTARGSMPFPHTVEEVMELAKELPKTYDLRFQGVLRPVDNQGNCGSCWAFAVTSTVEAALSEANGGRNLDLSEQSLVDCGWGFGNDGCDGSWLDDAYEYVLKHGIPLTNQYGDYIAKNGYCKLDNTTDTFKIRGFAQVTPRNPEALKVALVKYGPVAVTLRANDNMFSYSSGVFYDITCEGKPVDHAVAVVGYGERDGTPYWIVRNSWGENWGQDGYFLMSALNNNCYILDSPYYPII</sequence>
<evidence type="ECO:0000313" key="10">
    <source>
        <dbReference type="EMBL" id="KAL0861393.1"/>
    </source>
</evidence>
<dbReference type="InterPro" id="IPR025661">
    <property type="entry name" value="Pept_asp_AS"/>
</dbReference>
<evidence type="ECO:0000313" key="11">
    <source>
        <dbReference type="Proteomes" id="UP001549920"/>
    </source>
</evidence>
<dbReference type="InterPro" id="IPR039417">
    <property type="entry name" value="Peptidase_C1A_papain-like"/>
</dbReference>
<dbReference type="Pfam" id="PF00112">
    <property type="entry name" value="Peptidase_C1"/>
    <property type="match status" value="1"/>
</dbReference>
<dbReference type="PRINTS" id="PR00705">
    <property type="entry name" value="PAPAIN"/>
</dbReference>
<keyword evidence="6" id="KW-1015">Disulfide bond</keyword>
<evidence type="ECO:0000256" key="2">
    <source>
        <dbReference type="ARBA" id="ARBA00022670"/>
    </source>
</evidence>
<keyword evidence="7" id="KW-0732">Signal</keyword>
<evidence type="ECO:0000256" key="6">
    <source>
        <dbReference type="ARBA" id="ARBA00023157"/>
    </source>
</evidence>
<dbReference type="InterPro" id="IPR000668">
    <property type="entry name" value="Peptidase_C1A_C"/>
</dbReference>
<dbReference type="SUPFAM" id="SSF54001">
    <property type="entry name" value="Cysteine proteinases"/>
    <property type="match status" value="1"/>
</dbReference>
<dbReference type="PROSITE" id="PS00139">
    <property type="entry name" value="THIOL_PROTEASE_CYS"/>
    <property type="match status" value="1"/>
</dbReference>
<feature type="chain" id="PRO_5046302664" evidence="7">
    <location>
        <begin position="19"/>
        <end position="540"/>
    </location>
</feature>
<dbReference type="InterPro" id="IPR000169">
    <property type="entry name" value="Pept_cys_AS"/>
</dbReference>
<name>A0ABR3H9B2_LOXSC</name>
<dbReference type="Pfam" id="PF08246">
    <property type="entry name" value="Inhibitor_I29"/>
    <property type="match status" value="1"/>
</dbReference>
<evidence type="ECO:0000256" key="3">
    <source>
        <dbReference type="ARBA" id="ARBA00022801"/>
    </source>
</evidence>
<evidence type="ECO:0000256" key="4">
    <source>
        <dbReference type="ARBA" id="ARBA00022807"/>
    </source>
</evidence>
<dbReference type="PROSITE" id="PS00640">
    <property type="entry name" value="THIOL_PROTEASE_ASN"/>
    <property type="match status" value="1"/>
</dbReference>
<protein>
    <submittedName>
        <fullName evidence="10">Uncharacterized protein</fullName>
    </submittedName>
</protein>
<dbReference type="PANTHER" id="PTHR12411">
    <property type="entry name" value="CYSTEINE PROTEASE FAMILY C1-RELATED"/>
    <property type="match status" value="1"/>
</dbReference>
<evidence type="ECO:0000259" key="9">
    <source>
        <dbReference type="SMART" id="SM00848"/>
    </source>
</evidence>
<accession>A0ABR3H9B2</accession>
<feature type="signal peptide" evidence="7">
    <location>
        <begin position="1"/>
        <end position="18"/>
    </location>
</feature>
<keyword evidence="5" id="KW-0865">Zymogen</keyword>
<comment type="caution">
    <text evidence="10">The sequence shown here is derived from an EMBL/GenBank/DDBJ whole genome shotgun (WGS) entry which is preliminary data.</text>
</comment>
<organism evidence="10 11">
    <name type="scientific">Loxostege sticticalis</name>
    <name type="common">Beet webworm moth</name>
    <dbReference type="NCBI Taxonomy" id="481309"/>
    <lineage>
        <taxon>Eukaryota</taxon>
        <taxon>Metazoa</taxon>
        <taxon>Ecdysozoa</taxon>
        <taxon>Arthropoda</taxon>
        <taxon>Hexapoda</taxon>
        <taxon>Insecta</taxon>
        <taxon>Pterygota</taxon>
        <taxon>Neoptera</taxon>
        <taxon>Endopterygota</taxon>
        <taxon>Lepidoptera</taxon>
        <taxon>Glossata</taxon>
        <taxon>Ditrysia</taxon>
        <taxon>Pyraloidea</taxon>
        <taxon>Crambidae</taxon>
        <taxon>Pyraustinae</taxon>
        <taxon>Loxostege</taxon>
    </lineage>
</organism>
<dbReference type="Proteomes" id="UP001549920">
    <property type="component" value="Unassembled WGS sequence"/>
</dbReference>
<evidence type="ECO:0000256" key="5">
    <source>
        <dbReference type="ARBA" id="ARBA00023145"/>
    </source>
</evidence>
<gene>
    <name evidence="10" type="ORF">ABMA27_008939</name>
</gene>
<keyword evidence="2" id="KW-0645">Protease</keyword>
<reference evidence="10 11" key="1">
    <citation type="submission" date="2024-06" db="EMBL/GenBank/DDBJ databases">
        <title>A chromosome-level genome assembly of beet webworm, Loxostege sticticalis.</title>
        <authorList>
            <person name="Zhang Y."/>
        </authorList>
    </citation>
    <scope>NUCLEOTIDE SEQUENCE [LARGE SCALE GENOMIC DNA]</scope>
    <source>
        <strain evidence="10">AQ026</strain>
        <tissue evidence="10">Whole body</tissue>
    </source>
</reference>
<evidence type="ECO:0000256" key="7">
    <source>
        <dbReference type="SAM" id="SignalP"/>
    </source>
</evidence>
<dbReference type="InterPro" id="IPR038765">
    <property type="entry name" value="Papain-like_cys_pep_sf"/>
</dbReference>
<dbReference type="PROSITE" id="PS00639">
    <property type="entry name" value="THIOL_PROTEASE_HIS"/>
    <property type="match status" value="1"/>
</dbReference>
<comment type="similarity">
    <text evidence="1">Belongs to the peptidase C1 family.</text>
</comment>
<dbReference type="InterPro" id="IPR013201">
    <property type="entry name" value="Prot_inhib_I29"/>
</dbReference>
<evidence type="ECO:0000256" key="1">
    <source>
        <dbReference type="ARBA" id="ARBA00008455"/>
    </source>
</evidence>